<reference evidence="1 2" key="1">
    <citation type="submission" date="2020-08" db="EMBL/GenBank/DDBJ databases">
        <title>The completed genome sequence of the pathogenic ascomycete fungus Penicillium digitatum.</title>
        <authorList>
            <person name="Wang M."/>
        </authorList>
    </citation>
    <scope>NUCLEOTIDE SEQUENCE [LARGE SCALE GENOMIC DNA]</scope>
    <source>
        <strain evidence="1 2">PdW03</strain>
    </source>
</reference>
<dbReference type="RefSeq" id="XP_065956896.1">
    <property type="nucleotide sequence ID" value="XM_066101813.1"/>
</dbReference>
<evidence type="ECO:0000313" key="2">
    <source>
        <dbReference type="Proteomes" id="UP000595662"/>
    </source>
</evidence>
<proteinExistence type="predicted"/>
<name>A0A7T6XMS5_PENDI</name>
<organism evidence="1 2">
    <name type="scientific">Penicillium digitatum</name>
    <name type="common">Green mold</name>
    <dbReference type="NCBI Taxonomy" id="36651"/>
    <lineage>
        <taxon>Eukaryota</taxon>
        <taxon>Fungi</taxon>
        <taxon>Dikarya</taxon>
        <taxon>Ascomycota</taxon>
        <taxon>Pezizomycotina</taxon>
        <taxon>Eurotiomycetes</taxon>
        <taxon>Eurotiomycetidae</taxon>
        <taxon>Eurotiales</taxon>
        <taxon>Aspergillaceae</taxon>
        <taxon>Penicillium</taxon>
    </lineage>
</organism>
<sequence>MTGGGAVTYVGGQANVVLLKEVGPITFLRLNRLKLLQNLLKSPSATPYSIFQFTSNDSRFLVSPRC</sequence>
<evidence type="ECO:0000313" key="1">
    <source>
        <dbReference type="EMBL" id="QQK44039.1"/>
    </source>
</evidence>
<protein>
    <submittedName>
        <fullName evidence="1">Uncharacterized protein</fullName>
    </submittedName>
</protein>
<dbReference type="EMBL" id="CP060776">
    <property type="protein sequence ID" value="QQK44039.1"/>
    <property type="molecule type" value="Genomic_DNA"/>
</dbReference>
<accession>A0A7T6XMS5</accession>
<dbReference type="GeneID" id="90953026"/>
<dbReference type="AlphaFoldDB" id="A0A7T6XMS5"/>
<dbReference type="Proteomes" id="UP000595662">
    <property type="component" value="Chromosome 3"/>
</dbReference>
<gene>
    <name evidence="1" type="ORF">Pdw03_7940</name>
</gene>